<sequence length="70" mass="8072">MWTAKATTHSCTCGRVSIQAHRRVLLDSCSPWRCACCTRTRYAAAARRSFVPRLNYILYIAEEINQYLNC</sequence>
<accession>A0A6H5IKL1</accession>
<gene>
    <name evidence="1" type="ORF">TBRA_LOCUS9526</name>
</gene>
<reference evidence="1 2" key="1">
    <citation type="submission" date="2020-02" db="EMBL/GenBank/DDBJ databases">
        <authorList>
            <person name="Ferguson B K."/>
        </authorList>
    </citation>
    <scope>NUCLEOTIDE SEQUENCE [LARGE SCALE GENOMIC DNA]</scope>
</reference>
<proteinExistence type="predicted"/>
<evidence type="ECO:0000313" key="2">
    <source>
        <dbReference type="Proteomes" id="UP000479190"/>
    </source>
</evidence>
<evidence type="ECO:0000313" key="1">
    <source>
        <dbReference type="EMBL" id="CAB0037710.1"/>
    </source>
</evidence>
<organism evidence="1 2">
    <name type="scientific">Trichogramma brassicae</name>
    <dbReference type="NCBI Taxonomy" id="86971"/>
    <lineage>
        <taxon>Eukaryota</taxon>
        <taxon>Metazoa</taxon>
        <taxon>Ecdysozoa</taxon>
        <taxon>Arthropoda</taxon>
        <taxon>Hexapoda</taxon>
        <taxon>Insecta</taxon>
        <taxon>Pterygota</taxon>
        <taxon>Neoptera</taxon>
        <taxon>Endopterygota</taxon>
        <taxon>Hymenoptera</taxon>
        <taxon>Apocrita</taxon>
        <taxon>Proctotrupomorpha</taxon>
        <taxon>Chalcidoidea</taxon>
        <taxon>Trichogrammatidae</taxon>
        <taxon>Trichogramma</taxon>
    </lineage>
</organism>
<protein>
    <submittedName>
        <fullName evidence="1">Uncharacterized protein</fullName>
    </submittedName>
</protein>
<dbReference type="AlphaFoldDB" id="A0A6H5IKL1"/>
<keyword evidence="2" id="KW-1185">Reference proteome</keyword>
<name>A0A6H5IKL1_9HYME</name>
<dbReference type="Proteomes" id="UP000479190">
    <property type="component" value="Unassembled WGS sequence"/>
</dbReference>
<dbReference type="EMBL" id="CADCXV010000865">
    <property type="protein sequence ID" value="CAB0037710.1"/>
    <property type="molecule type" value="Genomic_DNA"/>
</dbReference>